<evidence type="ECO:0000256" key="4">
    <source>
        <dbReference type="RuleBase" id="RU362068"/>
    </source>
</evidence>
<feature type="domain" description="Ketopantoate reductase C-terminal" evidence="6">
    <location>
        <begin position="179"/>
        <end position="300"/>
    </location>
</feature>
<dbReference type="Gene3D" id="1.10.1040.10">
    <property type="entry name" value="N-(1-d-carboxylethyl)-l-norvaline Dehydrogenase, domain 2"/>
    <property type="match status" value="1"/>
</dbReference>
<evidence type="ECO:0000256" key="3">
    <source>
        <dbReference type="ARBA" id="ARBA00023002"/>
    </source>
</evidence>
<comment type="catalytic activity">
    <reaction evidence="4">
        <text>(R)-pantoate + NADP(+) = 2-dehydropantoate + NADPH + H(+)</text>
        <dbReference type="Rhea" id="RHEA:16233"/>
        <dbReference type="ChEBI" id="CHEBI:11561"/>
        <dbReference type="ChEBI" id="CHEBI:15378"/>
        <dbReference type="ChEBI" id="CHEBI:15980"/>
        <dbReference type="ChEBI" id="CHEBI:57783"/>
        <dbReference type="ChEBI" id="CHEBI:58349"/>
        <dbReference type="EC" id="1.1.1.169"/>
    </reaction>
</comment>
<evidence type="ECO:0000259" key="5">
    <source>
        <dbReference type="Pfam" id="PF02558"/>
    </source>
</evidence>
<keyword evidence="8" id="KW-1185">Reference proteome</keyword>
<dbReference type="SUPFAM" id="SSF51735">
    <property type="entry name" value="NAD(P)-binding Rossmann-fold domains"/>
    <property type="match status" value="1"/>
</dbReference>
<name>A0ABS4S702_9BACI</name>
<dbReference type="Pfam" id="PF08546">
    <property type="entry name" value="ApbA_C"/>
    <property type="match status" value="1"/>
</dbReference>
<feature type="domain" description="Ketopantoate reductase N-terminal" evidence="5">
    <location>
        <begin position="3"/>
        <end position="152"/>
    </location>
</feature>
<gene>
    <name evidence="7" type="ORF">J2Z81_001209</name>
</gene>
<dbReference type="InterPro" id="IPR051402">
    <property type="entry name" value="KPR-Related"/>
</dbReference>
<dbReference type="GO" id="GO:0008677">
    <property type="term" value="F:2-dehydropantoate 2-reductase activity"/>
    <property type="evidence" value="ECO:0007669"/>
    <property type="project" value="UniProtKB-EC"/>
</dbReference>
<dbReference type="Proteomes" id="UP001519294">
    <property type="component" value="Unassembled WGS sequence"/>
</dbReference>
<dbReference type="Gene3D" id="3.40.50.720">
    <property type="entry name" value="NAD(P)-binding Rossmann-like Domain"/>
    <property type="match status" value="1"/>
</dbReference>
<dbReference type="SUPFAM" id="SSF48179">
    <property type="entry name" value="6-phosphogluconate dehydrogenase C-terminal domain-like"/>
    <property type="match status" value="1"/>
</dbReference>
<evidence type="ECO:0000256" key="1">
    <source>
        <dbReference type="ARBA" id="ARBA00007870"/>
    </source>
</evidence>
<dbReference type="PANTHER" id="PTHR21708">
    <property type="entry name" value="PROBABLE 2-DEHYDROPANTOATE 2-REDUCTASE"/>
    <property type="match status" value="1"/>
</dbReference>
<accession>A0ABS4S702</accession>
<dbReference type="RefSeq" id="WP_226370912.1">
    <property type="nucleotide sequence ID" value="NZ_JAGIKX010000006.1"/>
</dbReference>
<dbReference type="InterPro" id="IPR036291">
    <property type="entry name" value="NAD(P)-bd_dom_sf"/>
</dbReference>
<comment type="function">
    <text evidence="4">Catalyzes the NADPH-dependent reduction of ketopantoate into pantoic acid.</text>
</comment>
<dbReference type="InterPro" id="IPR013332">
    <property type="entry name" value="KPR_N"/>
</dbReference>
<comment type="caution">
    <text evidence="7">The sequence shown here is derived from an EMBL/GenBank/DDBJ whole genome shotgun (WGS) entry which is preliminary data.</text>
</comment>
<organism evidence="7 8">
    <name type="scientific">Virgibacillus alimentarius</name>
    <dbReference type="NCBI Taxonomy" id="698769"/>
    <lineage>
        <taxon>Bacteria</taxon>
        <taxon>Bacillati</taxon>
        <taxon>Bacillota</taxon>
        <taxon>Bacilli</taxon>
        <taxon>Bacillales</taxon>
        <taxon>Bacillaceae</taxon>
        <taxon>Virgibacillus</taxon>
    </lineage>
</organism>
<dbReference type="EC" id="1.1.1.169" evidence="4"/>
<dbReference type="InterPro" id="IPR008927">
    <property type="entry name" value="6-PGluconate_DH-like_C_sf"/>
</dbReference>
<dbReference type="PANTHER" id="PTHR21708:SF26">
    <property type="entry name" value="2-DEHYDROPANTOATE 2-REDUCTASE"/>
    <property type="match status" value="1"/>
</dbReference>
<protein>
    <recommendedName>
        <fullName evidence="4">2-dehydropantoate 2-reductase</fullName>
        <ecNumber evidence="4">1.1.1.169</ecNumber>
    </recommendedName>
    <alternativeName>
        <fullName evidence="4">Ketopantoate reductase</fullName>
    </alternativeName>
</protein>
<keyword evidence="4" id="KW-0566">Pantothenate biosynthesis</keyword>
<evidence type="ECO:0000313" key="8">
    <source>
        <dbReference type="Proteomes" id="UP001519294"/>
    </source>
</evidence>
<evidence type="ECO:0000313" key="7">
    <source>
        <dbReference type="EMBL" id="MBP2257261.1"/>
    </source>
</evidence>
<reference evidence="7 8" key="1">
    <citation type="submission" date="2021-03" db="EMBL/GenBank/DDBJ databases">
        <title>Genomic Encyclopedia of Type Strains, Phase IV (KMG-IV): sequencing the most valuable type-strain genomes for metagenomic binning, comparative biology and taxonomic classification.</title>
        <authorList>
            <person name="Goeker M."/>
        </authorList>
    </citation>
    <scope>NUCLEOTIDE SEQUENCE [LARGE SCALE GENOMIC DNA]</scope>
    <source>
        <strain evidence="7 8">DSM 25790</strain>
    </source>
</reference>
<keyword evidence="3 4" id="KW-0560">Oxidoreductase</keyword>
<comment type="pathway">
    <text evidence="4">Cofactor biosynthesis; (R)-pantothenate biosynthesis; (R)-pantoate from 3-methyl-2-oxobutanoate: step 2/2.</text>
</comment>
<evidence type="ECO:0000256" key="2">
    <source>
        <dbReference type="ARBA" id="ARBA00022857"/>
    </source>
</evidence>
<dbReference type="Pfam" id="PF02558">
    <property type="entry name" value="ApbA"/>
    <property type="match status" value="1"/>
</dbReference>
<dbReference type="InterPro" id="IPR013752">
    <property type="entry name" value="KPA_reductase"/>
</dbReference>
<evidence type="ECO:0000259" key="6">
    <source>
        <dbReference type="Pfam" id="PF08546"/>
    </source>
</evidence>
<proteinExistence type="inferred from homology"/>
<dbReference type="InterPro" id="IPR003710">
    <property type="entry name" value="ApbA"/>
</dbReference>
<comment type="similarity">
    <text evidence="1 4">Belongs to the ketopantoate reductase family.</text>
</comment>
<dbReference type="EMBL" id="JAGIKX010000006">
    <property type="protein sequence ID" value="MBP2257261.1"/>
    <property type="molecule type" value="Genomic_DNA"/>
</dbReference>
<keyword evidence="2 4" id="KW-0521">NADP</keyword>
<dbReference type="NCBIfam" id="TIGR00745">
    <property type="entry name" value="apbA_panE"/>
    <property type="match status" value="1"/>
</dbReference>
<sequence>MHIVVIGAGALGAYFGGRFEEAGAKVTFLVRKKRAEQIQNHGLDIKSTKGDYAIKNPKIVTNASEIDAADLVFLSVKGYHLKGAMDDVKQLVEKGANVLPVLNGIEHVSVLQEQLGRDAVLGGLCFIIATLNNKGHVEHSSAFHNLVFGPLEPAQTTICNQLEELSKQANIKMIHSKAISLELWKKYMYITAFSGITTATNLPIGPICDYKETFYVAEMILQEMKRLANKYEVELTDVDVEKAKKNFMNLNRDATSSMHQDRRKNLTLEVDHLHGGALRLAKAKGLELPFTEAVYGLIKPFENA</sequence>
<dbReference type="InterPro" id="IPR013328">
    <property type="entry name" value="6PGD_dom2"/>
</dbReference>